<proteinExistence type="predicted"/>
<keyword evidence="4" id="KW-0539">Nucleus</keyword>
<name>A0A2J5HU13_9EURO</name>
<keyword evidence="7" id="KW-1185">Reference proteome</keyword>
<dbReference type="OrthoDB" id="27934at2759"/>
<evidence type="ECO:0000256" key="4">
    <source>
        <dbReference type="ARBA" id="ARBA00023242"/>
    </source>
</evidence>
<dbReference type="InterPro" id="IPR036864">
    <property type="entry name" value="Zn2-C6_fun-type_DNA-bd_sf"/>
</dbReference>
<dbReference type="PANTHER" id="PTHR28527:SF1">
    <property type="entry name" value="SWI5-DEPENDENT RECOMBINATION DNA REPAIR PROTEIN 1"/>
    <property type="match status" value="1"/>
</dbReference>
<dbReference type="EMBL" id="KZ559545">
    <property type="protein sequence ID" value="PLN80665.1"/>
    <property type="molecule type" value="Genomic_DNA"/>
</dbReference>
<accession>A0A2J5HU13</accession>
<dbReference type="CDD" id="cd00067">
    <property type="entry name" value="GAL4"/>
    <property type="match status" value="1"/>
</dbReference>
<keyword evidence="1" id="KW-0805">Transcription regulation</keyword>
<evidence type="ECO:0000256" key="3">
    <source>
        <dbReference type="ARBA" id="ARBA00023163"/>
    </source>
</evidence>
<dbReference type="AlphaFoldDB" id="A0A2J5HU13"/>
<feature type="region of interest" description="Disordered" evidence="5">
    <location>
        <begin position="175"/>
        <end position="225"/>
    </location>
</feature>
<dbReference type="GO" id="GO:0000981">
    <property type="term" value="F:DNA-binding transcription factor activity, RNA polymerase II-specific"/>
    <property type="evidence" value="ECO:0007669"/>
    <property type="project" value="InterPro"/>
</dbReference>
<protein>
    <recommendedName>
        <fullName evidence="8">Zn(2)-C6 fungal-type domain-containing protein</fullName>
    </recommendedName>
</protein>
<feature type="compositionally biased region" description="Polar residues" evidence="5">
    <location>
        <begin position="675"/>
        <end position="692"/>
    </location>
</feature>
<dbReference type="GO" id="GO:0006310">
    <property type="term" value="P:DNA recombination"/>
    <property type="evidence" value="ECO:0007669"/>
    <property type="project" value="TreeGrafter"/>
</dbReference>
<dbReference type="PANTHER" id="PTHR28527">
    <property type="entry name" value="MATING-TYPE SWITCHING PROTEIN SWI2-RELATED"/>
    <property type="match status" value="1"/>
</dbReference>
<feature type="compositionally biased region" description="Basic and acidic residues" evidence="5">
    <location>
        <begin position="201"/>
        <end position="219"/>
    </location>
</feature>
<evidence type="ECO:0000256" key="5">
    <source>
        <dbReference type="SAM" id="MobiDB-lite"/>
    </source>
</evidence>
<evidence type="ECO:0008006" key="8">
    <source>
        <dbReference type="Google" id="ProtNLM"/>
    </source>
</evidence>
<evidence type="ECO:0000313" key="6">
    <source>
        <dbReference type="EMBL" id="PLN80665.1"/>
    </source>
</evidence>
<dbReference type="GO" id="GO:0009893">
    <property type="term" value="P:positive regulation of metabolic process"/>
    <property type="evidence" value="ECO:0007669"/>
    <property type="project" value="UniProtKB-ARBA"/>
</dbReference>
<dbReference type="GO" id="GO:0008270">
    <property type="term" value="F:zinc ion binding"/>
    <property type="evidence" value="ECO:0007669"/>
    <property type="project" value="InterPro"/>
</dbReference>
<dbReference type="Gene3D" id="6.10.140.1020">
    <property type="match status" value="1"/>
</dbReference>
<keyword evidence="2" id="KW-0238">DNA-binding</keyword>
<keyword evidence="3" id="KW-0804">Transcription</keyword>
<organism evidence="6 7">
    <name type="scientific">Aspergillus taichungensis</name>
    <dbReference type="NCBI Taxonomy" id="482145"/>
    <lineage>
        <taxon>Eukaryota</taxon>
        <taxon>Fungi</taxon>
        <taxon>Dikarya</taxon>
        <taxon>Ascomycota</taxon>
        <taxon>Pezizomycotina</taxon>
        <taxon>Eurotiomycetes</taxon>
        <taxon>Eurotiomycetidae</taxon>
        <taxon>Eurotiales</taxon>
        <taxon>Aspergillaceae</taxon>
        <taxon>Aspergillus</taxon>
        <taxon>Aspergillus subgen. Circumdati</taxon>
    </lineage>
</organism>
<feature type="compositionally biased region" description="Low complexity" evidence="5">
    <location>
        <begin position="56"/>
        <end position="78"/>
    </location>
</feature>
<evidence type="ECO:0000313" key="7">
    <source>
        <dbReference type="Proteomes" id="UP000235023"/>
    </source>
</evidence>
<dbReference type="GO" id="GO:0003677">
    <property type="term" value="F:DNA binding"/>
    <property type="evidence" value="ECO:0007669"/>
    <property type="project" value="UniProtKB-KW"/>
</dbReference>
<sequence>MTPLKRRRLDVTPSTLSKPFKSPLRRPPATSETAAPHTPTKHEEHLPSTTTPRAQSTPDTFPSSHTTTPTATSTPASISKRKRTSLLPADPTLLHLQKQQRSLQAHLFSLRSDLDTAQQALRLESSTQDAELEGLVAKWRGVAQSAAEEVFEGARERVARMGGMKAWRERMREDRMGGWGEGEEEQKRGAGEEGDDYGGTLERHRGRGIEEKESETRDGDDGDDEEEFTMDVMLKTLNVDLKAIGFDPVQQRRCDHAKPMCGECRRRGTECLPMKSRKDGQDITIPLEYLKQLESRIAELDRPPAATHDAGVQTDFPNQLPGPHTAALSDVADSGPGGLHPAGQQMFGTSDDYSQNDLLRHVAASEQDLMRGSDMRAHVPRLEGALISRLAYEVYPGRPGWDFYAGTDVESPHAGYPVWQEEVYANLYFSITHWVWPFLDSGAWRTWRQEWNSDSEADQWKGFLVKMVLAIGALSCNVLQPSQGHSAHAADLYTAAMAYYPYVMGHESAILQIQASILMVLYALQCPSAEEISTAVSSIVPFCTATVADLRKHAASGNGDDQGHAGGPGEVLTETLFITCFMLNEIVVSGWDRPVSASYRAIDDDVYSLRNEVPSSSSTSTALRHLFRLRKIQADIRRQWREESGQPRPNDTMLKSALDTWRNEIPRYGVEEAPSTRNGTLFNPGTSRTSCPPATRCVGTSDDCRRKDR</sequence>
<feature type="region of interest" description="Disordered" evidence="5">
    <location>
        <begin position="1"/>
        <end position="84"/>
    </location>
</feature>
<evidence type="ECO:0000256" key="2">
    <source>
        <dbReference type="ARBA" id="ARBA00023125"/>
    </source>
</evidence>
<evidence type="ECO:0000256" key="1">
    <source>
        <dbReference type="ARBA" id="ARBA00023015"/>
    </source>
</evidence>
<dbReference type="Proteomes" id="UP000235023">
    <property type="component" value="Unassembled WGS sequence"/>
</dbReference>
<dbReference type="InterPro" id="IPR001138">
    <property type="entry name" value="Zn2Cys6_DnaBD"/>
</dbReference>
<feature type="region of interest" description="Disordered" evidence="5">
    <location>
        <begin position="673"/>
        <end position="709"/>
    </location>
</feature>
<dbReference type="CDD" id="cd12148">
    <property type="entry name" value="fungal_TF_MHR"/>
    <property type="match status" value="1"/>
</dbReference>
<dbReference type="Gene3D" id="4.10.240.10">
    <property type="entry name" value="Zn(2)-C6 fungal-type DNA-binding domain"/>
    <property type="match status" value="1"/>
</dbReference>
<reference evidence="7" key="1">
    <citation type="submission" date="2017-12" db="EMBL/GenBank/DDBJ databases">
        <authorList>
            <consortium name="DOE Joint Genome Institute"/>
            <person name="Mondo S.J."/>
            <person name="Kjaerbolling I."/>
            <person name="Vesth T.C."/>
            <person name="Frisvad J.C."/>
            <person name="Nybo J.L."/>
            <person name="Theobald S."/>
            <person name="Kuo A."/>
            <person name="Bowyer P."/>
            <person name="Matsuda Y."/>
            <person name="Lyhne E.K."/>
            <person name="Kogle M.E."/>
            <person name="Clum A."/>
            <person name="Lipzen A."/>
            <person name="Salamov A."/>
            <person name="Ngan C.Y."/>
            <person name="Daum C."/>
            <person name="Chiniquy J."/>
            <person name="Barry K."/>
            <person name="LaButti K."/>
            <person name="Haridas S."/>
            <person name="Simmons B.A."/>
            <person name="Magnuson J.K."/>
            <person name="Mortensen U.H."/>
            <person name="Larsen T.O."/>
            <person name="Grigoriev I.V."/>
            <person name="Baker S.E."/>
            <person name="Andersen M.R."/>
            <person name="Nordberg H.P."/>
            <person name="Cantor M.N."/>
            <person name="Hua S.X."/>
        </authorList>
    </citation>
    <scope>NUCLEOTIDE SEQUENCE [LARGE SCALE GENOMIC DNA]</scope>
    <source>
        <strain evidence="7">IBT 19404</strain>
    </source>
</reference>
<gene>
    <name evidence="6" type="ORF">BDW42DRAFT_201207</name>
</gene>